<organism evidence="1 2">
    <name type="scientific">Streptomyces dysideae</name>
    <dbReference type="NCBI Taxonomy" id="909626"/>
    <lineage>
        <taxon>Bacteria</taxon>
        <taxon>Bacillati</taxon>
        <taxon>Actinomycetota</taxon>
        <taxon>Actinomycetes</taxon>
        <taxon>Kitasatosporales</taxon>
        <taxon>Streptomycetaceae</taxon>
        <taxon>Streptomyces</taxon>
    </lineage>
</organism>
<accession>A0A101UU71</accession>
<dbReference type="AlphaFoldDB" id="A0A101UU71"/>
<reference evidence="1 2" key="1">
    <citation type="submission" date="2015-10" db="EMBL/GenBank/DDBJ databases">
        <title>Draft genome sequence of Streptomyces sp. RV15, isolated from a marine sponge.</title>
        <authorList>
            <person name="Ruckert C."/>
            <person name="Abdelmohsen U.R."/>
            <person name="Winkler A."/>
            <person name="Hentschel U."/>
            <person name="Kalinowski J."/>
            <person name="Kampfer P."/>
            <person name="Glaeser S."/>
        </authorList>
    </citation>
    <scope>NUCLEOTIDE SEQUENCE [LARGE SCALE GENOMIC DNA]</scope>
    <source>
        <strain evidence="1 2">RV15</strain>
    </source>
</reference>
<sequence length="142" mass="14954">MGLPALAVIGFVAMMVVWVVTDDEARGAGLEKVPCADALHFGGAELPDGAQVVGACEVQGFQDIHYSAAFRMPRADVRDWLTHTYPDAPAPETEFCGAGDVDLCLDVDHPGGHPDAGAHVVQVNVEHEGADTALVRFAAFTL</sequence>
<proteinExistence type="predicted"/>
<gene>
    <name evidence="1" type="ORF">AQJ91_33140</name>
</gene>
<dbReference type="EMBL" id="LMXB01000082">
    <property type="protein sequence ID" value="KUO16968.1"/>
    <property type="molecule type" value="Genomic_DNA"/>
</dbReference>
<keyword evidence="2" id="KW-1185">Reference proteome</keyword>
<evidence type="ECO:0000313" key="2">
    <source>
        <dbReference type="Proteomes" id="UP000053260"/>
    </source>
</evidence>
<name>A0A101UU71_9ACTN</name>
<dbReference type="Proteomes" id="UP000053260">
    <property type="component" value="Unassembled WGS sequence"/>
</dbReference>
<dbReference type="OrthoDB" id="4221180at2"/>
<protein>
    <submittedName>
        <fullName evidence="1">Uncharacterized protein</fullName>
    </submittedName>
</protein>
<comment type="caution">
    <text evidence="1">The sequence shown here is derived from an EMBL/GenBank/DDBJ whole genome shotgun (WGS) entry which is preliminary data.</text>
</comment>
<evidence type="ECO:0000313" key="1">
    <source>
        <dbReference type="EMBL" id="KUO16968.1"/>
    </source>
</evidence>